<keyword evidence="2" id="KW-0121">Carboxypeptidase</keyword>
<evidence type="ECO:0000256" key="3">
    <source>
        <dbReference type="ARBA" id="ARBA00022670"/>
    </source>
</evidence>
<evidence type="ECO:0008006" key="9">
    <source>
        <dbReference type="Google" id="ProtNLM"/>
    </source>
</evidence>
<organism evidence="8">
    <name type="scientific">Homalodisca liturata</name>
    <dbReference type="NCBI Taxonomy" id="320908"/>
    <lineage>
        <taxon>Eukaryota</taxon>
        <taxon>Metazoa</taxon>
        <taxon>Ecdysozoa</taxon>
        <taxon>Arthropoda</taxon>
        <taxon>Hexapoda</taxon>
        <taxon>Insecta</taxon>
        <taxon>Pterygota</taxon>
        <taxon>Neoptera</taxon>
        <taxon>Paraneoptera</taxon>
        <taxon>Hemiptera</taxon>
        <taxon>Auchenorrhyncha</taxon>
        <taxon>Membracoidea</taxon>
        <taxon>Cicadellidae</taxon>
        <taxon>Cicadellinae</taxon>
        <taxon>Proconiini</taxon>
        <taxon>Homalodisca</taxon>
    </lineage>
</organism>
<feature type="chain" id="PRO_5008586324" description="Carboxypeptidase" evidence="7">
    <location>
        <begin position="23"/>
        <end position="158"/>
    </location>
</feature>
<evidence type="ECO:0000256" key="5">
    <source>
        <dbReference type="ARBA" id="ARBA00022801"/>
    </source>
</evidence>
<accession>A0A1B6K6X3</accession>
<feature type="signal peptide" evidence="7">
    <location>
        <begin position="1"/>
        <end position="22"/>
    </location>
</feature>
<keyword evidence="6" id="KW-0325">Glycoprotein</keyword>
<name>A0A1B6K6X3_9HEMI</name>
<evidence type="ECO:0000256" key="1">
    <source>
        <dbReference type="ARBA" id="ARBA00009431"/>
    </source>
</evidence>
<evidence type="ECO:0000256" key="7">
    <source>
        <dbReference type="SAM" id="SignalP"/>
    </source>
</evidence>
<dbReference type="GO" id="GO:0004185">
    <property type="term" value="F:serine-type carboxypeptidase activity"/>
    <property type="evidence" value="ECO:0007669"/>
    <property type="project" value="InterPro"/>
</dbReference>
<reference evidence="8" key="1">
    <citation type="submission" date="2015-11" db="EMBL/GenBank/DDBJ databases">
        <title>De novo transcriptome assembly of four potential Pierce s Disease insect vectors from Arizona vineyards.</title>
        <authorList>
            <person name="Tassone E.E."/>
        </authorList>
    </citation>
    <scope>NUCLEOTIDE SEQUENCE</scope>
</reference>
<sequence>MWTLPLFFFVTCLLFGIYLMECNLEPERYIDVGEPLYLTHLLEEGKVTEAQQKSRVHPDIGNTTSYSGYLTVNKGCGSNLFFWYFPAQKNSTNAPLLLWLMGGPGLTSVYSLFMETGPLTYDDKVGHRAYSWNVQNNLLFIDQPVGTGFSFTRKDCYP</sequence>
<dbReference type="EMBL" id="GECU01000506">
    <property type="protein sequence ID" value="JAT07201.1"/>
    <property type="molecule type" value="Transcribed_RNA"/>
</dbReference>
<dbReference type="SUPFAM" id="SSF53474">
    <property type="entry name" value="alpha/beta-Hydrolases"/>
    <property type="match status" value="1"/>
</dbReference>
<keyword evidence="5" id="KW-0378">Hydrolase</keyword>
<gene>
    <name evidence="8" type="ORF">g.58678</name>
</gene>
<feature type="non-terminal residue" evidence="8">
    <location>
        <position position="158"/>
    </location>
</feature>
<keyword evidence="4 7" id="KW-0732">Signal</keyword>
<protein>
    <recommendedName>
        <fullName evidence="9">Carboxypeptidase</fullName>
    </recommendedName>
</protein>
<keyword evidence="3" id="KW-0645">Protease</keyword>
<dbReference type="GO" id="GO:0006508">
    <property type="term" value="P:proteolysis"/>
    <property type="evidence" value="ECO:0007669"/>
    <property type="project" value="UniProtKB-KW"/>
</dbReference>
<evidence type="ECO:0000256" key="2">
    <source>
        <dbReference type="ARBA" id="ARBA00022645"/>
    </source>
</evidence>
<dbReference type="InterPro" id="IPR001563">
    <property type="entry name" value="Peptidase_S10"/>
</dbReference>
<evidence type="ECO:0000313" key="8">
    <source>
        <dbReference type="EMBL" id="JAT07201.1"/>
    </source>
</evidence>
<comment type="similarity">
    <text evidence="1">Belongs to the peptidase S10 family.</text>
</comment>
<dbReference type="PANTHER" id="PTHR11802">
    <property type="entry name" value="SERINE PROTEASE FAMILY S10 SERINE CARBOXYPEPTIDASE"/>
    <property type="match status" value="1"/>
</dbReference>
<dbReference type="Pfam" id="PF00450">
    <property type="entry name" value="Peptidase_S10"/>
    <property type="match status" value="1"/>
</dbReference>
<dbReference type="AlphaFoldDB" id="A0A1B6K6X3"/>
<dbReference type="PANTHER" id="PTHR11802:SF3">
    <property type="entry name" value="RETINOID-INDUCIBLE SERINE CARBOXYPEPTIDASE"/>
    <property type="match status" value="1"/>
</dbReference>
<evidence type="ECO:0000256" key="4">
    <source>
        <dbReference type="ARBA" id="ARBA00022729"/>
    </source>
</evidence>
<evidence type="ECO:0000256" key="6">
    <source>
        <dbReference type="ARBA" id="ARBA00023180"/>
    </source>
</evidence>
<dbReference type="InterPro" id="IPR029058">
    <property type="entry name" value="AB_hydrolase_fold"/>
</dbReference>
<dbReference type="Gene3D" id="3.40.50.1820">
    <property type="entry name" value="alpha/beta hydrolase"/>
    <property type="match status" value="1"/>
</dbReference>
<proteinExistence type="inferred from homology"/>